<protein>
    <submittedName>
        <fullName evidence="1">Uncharacterized protein</fullName>
    </submittedName>
</protein>
<reference evidence="1 2" key="1">
    <citation type="journal article" date="2024" name="BMC Genomics">
        <title>De novo assembly and annotation of Popillia japonica's genome with initial clues to its potential as an invasive pest.</title>
        <authorList>
            <person name="Cucini C."/>
            <person name="Boschi S."/>
            <person name="Funari R."/>
            <person name="Cardaioli E."/>
            <person name="Iannotti N."/>
            <person name="Marturano G."/>
            <person name="Paoli F."/>
            <person name="Bruttini M."/>
            <person name="Carapelli A."/>
            <person name="Frati F."/>
            <person name="Nardi F."/>
        </authorList>
    </citation>
    <scope>NUCLEOTIDE SEQUENCE [LARGE SCALE GENOMIC DNA]</scope>
    <source>
        <strain evidence="1">DMR45628</strain>
    </source>
</reference>
<evidence type="ECO:0000313" key="2">
    <source>
        <dbReference type="Proteomes" id="UP001458880"/>
    </source>
</evidence>
<dbReference type="Proteomes" id="UP001458880">
    <property type="component" value="Unassembled WGS sequence"/>
</dbReference>
<dbReference type="EMBL" id="JASPKY010000457">
    <property type="protein sequence ID" value="KAK9696264.1"/>
    <property type="molecule type" value="Genomic_DNA"/>
</dbReference>
<organism evidence="1 2">
    <name type="scientific">Popillia japonica</name>
    <name type="common">Japanese beetle</name>
    <dbReference type="NCBI Taxonomy" id="7064"/>
    <lineage>
        <taxon>Eukaryota</taxon>
        <taxon>Metazoa</taxon>
        <taxon>Ecdysozoa</taxon>
        <taxon>Arthropoda</taxon>
        <taxon>Hexapoda</taxon>
        <taxon>Insecta</taxon>
        <taxon>Pterygota</taxon>
        <taxon>Neoptera</taxon>
        <taxon>Endopterygota</taxon>
        <taxon>Coleoptera</taxon>
        <taxon>Polyphaga</taxon>
        <taxon>Scarabaeiformia</taxon>
        <taxon>Scarabaeidae</taxon>
        <taxon>Rutelinae</taxon>
        <taxon>Popillia</taxon>
    </lineage>
</organism>
<evidence type="ECO:0000313" key="1">
    <source>
        <dbReference type="EMBL" id="KAK9696264.1"/>
    </source>
</evidence>
<gene>
    <name evidence="1" type="ORF">QE152_g32012</name>
</gene>
<comment type="caution">
    <text evidence="1">The sequence shown here is derived from an EMBL/GenBank/DDBJ whole genome shotgun (WGS) entry which is preliminary data.</text>
</comment>
<proteinExistence type="predicted"/>
<accession>A0AAW1J0T9</accession>
<keyword evidence="2" id="KW-1185">Reference proteome</keyword>
<sequence length="116" mass="12665">MHTRDHQESVEMMLCDMSKVFETVSANEQTVEILPGKDSTSAKKSCGDATKCENTYSPFDEALSGFCRYGYGPVARLPKSGSKPTGGLIAMVTVLLRGYRSYREPLVAFETDGGLD</sequence>
<name>A0AAW1J0T9_POPJA</name>
<dbReference type="AlphaFoldDB" id="A0AAW1J0T9"/>